<keyword evidence="1" id="KW-0732">Signal</keyword>
<dbReference type="OrthoDB" id="10474807at2759"/>
<dbReference type="Proteomes" id="UP000194236">
    <property type="component" value="Unassembled WGS sequence"/>
</dbReference>
<sequence length="101" mass="11739">MTQTAIVLHTIMTIATLIRLAKQTEVLNKAQYYLVPIIQSINCIRISNEQQQMNRYKTSIDYNSLHLKLKIEDKFERLTWGIKYGPFVTNLGTITYGFIVN</sequence>
<dbReference type="AlphaFoldDB" id="A0A1Y3BKB9"/>
<proteinExistence type="predicted"/>
<organism evidence="2 3">
    <name type="scientific">Euroglyphus maynei</name>
    <name type="common">Mayne's house dust mite</name>
    <dbReference type="NCBI Taxonomy" id="6958"/>
    <lineage>
        <taxon>Eukaryota</taxon>
        <taxon>Metazoa</taxon>
        <taxon>Ecdysozoa</taxon>
        <taxon>Arthropoda</taxon>
        <taxon>Chelicerata</taxon>
        <taxon>Arachnida</taxon>
        <taxon>Acari</taxon>
        <taxon>Acariformes</taxon>
        <taxon>Sarcoptiformes</taxon>
        <taxon>Astigmata</taxon>
        <taxon>Psoroptidia</taxon>
        <taxon>Analgoidea</taxon>
        <taxon>Pyroglyphidae</taxon>
        <taxon>Pyroglyphinae</taxon>
        <taxon>Euroglyphus</taxon>
    </lineage>
</organism>
<dbReference type="EMBL" id="MUJZ01013890">
    <property type="protein sequence ID" value="OTF81399.1"/>
    <property type="molecule type" value="Genomic_DNA"/>
</dbReference>
<evidence type="ECO:0000313" key="3">
    <source>
        <dbReference type="Proteomes" id="UP000194236"/>
    </source>
</evidence>
<evidence type="ECO:0000256" key="1">
    <source>
        <dbReference type="SAM" id="SignalP"/>
    </source>
</evidence>
<name>A0A1Y3BKB9_EURMA</name>
<reference evidence="2 3" key="1">
    <citation type="submission" date="2017-03" db="EMBL/GenBank/DDBJ databases">
        <title>Genome Survey of Euroglyphus maynei.</title>
        <authorList>
            <person name="Arlian L.G."/>
            <person name="Morgan M.S."/>
            <person name="Rider S.D."/>
        </authorList>
    </citation>
    <scope>NUCLEOTIDE SEQUENCE [LARGE SCALE GENOMIC DNA]</scope>
    <source>
        <strain evidence="2">Arlian Lab</strain>
        <tissue evidence="2">Whole body</tissue>
    </source>
</reference>
<evidence type="ECO:0000313" key="2">
    <source>
        <dbReference type="EMBL" id="OTF81399.1"/>
    </source>
</evidence>
<feature type="non-terminal residue" evidence="2">
    <location>
        <position position="101"/>
    </location>
</feature>
<keyword evidence="3" id="KW-1185">Reference proteome</keyword>
<gene>
    <name evidence="2" type="ORF">BLA29_013622</name>
</gene>
<feature type="chain" id="PRO_5011012330" description="ABC transmembrane type-1 domain-containing protein" evidence="1">
    <location>
        <begin position="24"/>
        <end position="101"/>
    </location>
</feature>
<evidence type="ECO:0008006" key="4">
    <source>
        <dbReference type="Google" id="ProtNLM"/>
    </source>
</evidence>
<comment type="caution">
    <text evidence="2">The sequence shown here is derived from an EMBL/GenBank/DDBJ whole genome shotgun (WGS) entry which is preliminary data.</text>
</comment>
<accession>A0A1Y3BKB9</accession>
<feature type="signal peptide" evidence="1">
    <location>
        <begin position="1"/>
        <end position="23"/>
    </location>
</feature>
<protein>
    <recommendedName>
        <fullName evidence="4">ABC transmembrane type-1 domain-containing protein</fullName>
    </recommendedName>
</protein>